<protein>
    <recommendedName>
        <fullName evidence="11">Cell division protein FtsX</fullName>
    </recommendedName>
</protein>
<proteinExistence type="predicted"/>
<dbReference type="PANTHER" id="PTHR30572:SF18">
    <property type="entry name" value="ABC-TYPE MACROLIDE FAMILY EXPORT SYSTEM PERMEASE COMPONENT 2"/>
    <property type="match status" value="1"/>
</dbReference>
<dbReference type="Pfam" id="PF12704">
    <property type="entry name" value="MacB_PCD"/>
    <property type="match status" value="2"/>
</dbReference>
<dbReference type="GO" id="GO:0022857">
    <property type="term" value="F:transmembrane transporter activity"/>
    <property type="evidence" value="ECO:0007669"/>
    <property type="project" value="TreeGrafter"/>
</dbReference>
<dbReference type="Proteomes" id="UP000095552">
    <property type="component" value="Unassembled WGS sequence"/>
</dbReference>
<feature type="transmembrane region" description="Helical" evidence="6">
    <location>
        <begin position="676"/>
        <end position="699"/>
    </location>
</feature>
<dbReference type="GO" id="GO:0005886">
    <property type="term" value="C:plasma membrane"/>
    <property type="evidence" value="ECO:0007669"/>
    <property type="project" value="UniProtKB-SubCell"/>
</dbReference>
<feature type="transmembrane region" description="Helical" evidence="6">
    <location>
        <begin position="756"/>
        <end position="780"/>
    </location>
</feature>
<feature type="transmembrane region" description="Helical" evidence="6">
    <location>
        <begin position="378"/>
        <end position="402"/>
    </location>
</feature>
<reference evidence="9 10" key="1">
    <citation type="submission" date="2016-08" db="EMBL/GenBank/DDBJ databases">
        <title>Draft genome of Fabibacter sp. strain SK-8.</title>
        <authorList>
            <person name="Wong S.-K."/>
            <person name="Hamasaki K."/>
            <person name="Yoshizawa S."/>
        </authorList>
    </citation>
    <scope>NUCLEOTIDE SEQUENCE [LARGE SCALE GENOMIC DNA]</scope>
    <source>
        <strain evidence="9 10">SK-8</strain>
    </source>
</reference>
<name>A0A1E5T7X4_9BACT</name>
<evidence type="ECO:0000259" key="7">
    <source>
        <dbReference type="Pfam" id="PF02687"/>
    </source>
</evidence>
<evidence type="ECO:0000256" key="3">
    <source>
        <dbReference type="ARBA" id="ARBA00022692"/>
    </source>
</evidence>
<dbReference type="STRING" id="1563681.BFP71_00300"/>
<dbReference type="Pfam" id="PF02687">
    <property type="entry name" value="FtsX"/>
    <property type="match status" value="2"/>
</dbReference>
<feature type="domain" description="ABC3 transporter permease C-terminal" evidence="7">
    <location>
        <begin position="289"/>
        <end position="402"/>
    </location>
</feature>
<feature type="domain" description="MacB-like periplasmic core" evidence="8">
    <location>
        <begin position="22"/>
        <end position="239"/>
    </location>
</feature>
<keyword evidence="2" id="KW-1003">Cell membrane</keyword>
<dbReference type="AlphaFoldDB" id="A0A1E5T7X4"/>
<evidence type="ECO:0000259" key="8">
    <source>
        <dbReference type="Pfam" id="PF12704"/>
    </source>
</evidence>
<dbReference type="InterPro" id="IPR003838">
    <property type="entry name" value="ABC3_permease_C"/>
</dbReference>
<dbReference type="RefSeq" id="WP_069833464.1">
    <property type="nucleotide sequence ID" value="NZ_MDGQ01000002.1"/>
</dbReference>
<sequence>MLKNYFLIVLRTIRKNPGYAGVNILGLTLGITAFLLIVLVVRYEMSYDKFHADSDKIFRINNELKLSSGNYKYPNSGSALAPTLYNELPEVTAFTRIGGAGQQIIIEVDTELFKEENHFYADSTFLEFFNFELLRGVASDVLDAPNTVVLTESAAMRYFGSTDIIGKELTVKGGNERNYTVTGLLKDLPQNSHIQFQMLLSIETLRSQGNGLNNWGGQGFYSYIMLTDPKFADRVSAKMIELRDKNVPEDNRNTVNPDLTAFEDIHLKSNLRNEIVTNGSMDVVYIFTAIAVFVLLIAGINYMNLATARSAKRAQEVGIRKVLGAYKKQLVTQFLSESIMLTVISTLLSVGLVLLLIQPFGDYINKSLSADMILNPEVIGLLIAVIVIIGFGSGFYPALFLSAFRPAIVLKGKLIPGMGSSGFFRKALVVFQFVISIVMMIGTTMVYNQLSYMKNKSLGFQKDNILVVSNTNQAVTPQLNTFKNELINHPNIEGVTATLSKPGGLRPIMFVKSETVIDDEGGLNLAGINIDFDYMSTMEVEVVEGRDFNPQTPTDSTNAIIINRQAARELNLDAPVGKMIEVRNFQGQWEKKRIIGLIDNINFEPLQRKTESCFYANFLPNFQHLFIKLGDNDTNETVQFVASQWSKFAPAQPFEYSFLEDDLNQLYSTEEELSQIIIYFAILAISIACLGLFGLASFSTEQRIKEIGVRKVLGASLGQVLYLLSKDFATLIIIAILIASPVAYYLANWWLQNFAFAVNLSITTFLFAGLGALAIALLTVSYKTTMAAKSNPVKALRSE</sequence>
<evidence type="ECO:0000313" key="10">
    <source>
        <dbReference type="Proteomes" id="UP000095552"/>
    </source>
</evidence>
<feature type="transmembrane region" description="Helical" evidence="6">
    <location>
        <begin position="338"/>
        <end position="358"/>
    </location>
</feature>
<feature type="transmembrane region" description="Helical" evidence="6">
    <location>
        <begin position="283"/>
        <end position="303"/>
    </location>
</feature>
<keyword evidence="3 6" id="KW-0812">Transmembrane</keyword>
<evidence type="ECO:0000256" key="2">
    <source>
        <dbReference type="ARBA" id="ARBA00022475"/>
    </source>
</evidence>
<organism evidence="9 10">
    <name type="scientific">Roseivirga misakiensis</name>
    <dbReference type="NCBI Taxonomy" id="1563681"/>
    <lineage>
        <taxon>Bacteria</taxon>
        <taxon>Pseudomonadati</taxon>
        <taxon>Bacteroidota</taxon>
        <taxon>Cytophagia</taxon>
        <taxon>Cytophagales</taxon>
        <taxon>Roseivirgaceae</taxon>
        <taxon>Roseivirga</taxon>
    </lineage>
</organism>
<feature type="transmembrane region" description="Helical" evidence="6">
    <location>
        <begin position="423"/>
        <end position="447"/>
    </location>
</feature>
<keyword evidence="4 6" id="KW-1133">Transmembrane helix</keyword>
<feature type="transmembrane region" description="Helical" evidence="6">
    <location>
        <begin position="720"/>
        <end position="744"/>
    </location>
</feature>
<dbReference type="InterPro" id="IPR025857">
    <property type="entry name" value="MacB_PCD"/>
</dbReference>
<keyword evidence="10" id="KW-1185">Reference proteome</keyword>
<feature type="domain" description="MacB-like periplasmic core" evidence="8">
    <location>
        <begin position="434"/>
        <end position="601"/>
    </location>
</feature>
<evidence type="ECO:0000256" key="6">
    <source>
        <dbReference type="SAM" id="Phobius"/>
    </source>
</evidence>
<feature type="domain" description="ABC3 transporter permease C-terminal" evidence="7">
    <location>
        <begin position="680"/>
        <end position="792"/>
    </location>
</feature>
<comment type="subcellular location">
    <subcellularLocation>
        <location evidence="1">Cell membrane</location>
        <topology evidence="1">Multi-pass membrane protein</topology>
    </subcellularLocation>
</comment>
<evidence type="ECO:0008006" key="11">
    <source>
        <dbReference type="Google" id="ProtNLM"/>
    </source>
</evidence>
<evidence type="ECO:0000256" key="4">
    <source>
        <dbReference type="ARBA" id="ARBA00022989"/>
    </source>
</evidence>
<accession>A0A1E5T7X4</accession>
<evidence type="ECO:0000256" key="5">
    <source>
        <dbReference type="ARBA" id="ARBA00023136"/>
    </source>
</evidence>
<keyword evidence="5 6" id="KW-0472">Membrane</keyword>
<dbReference type="OrthoDB" id="973173at2"/>
<gene>
    <name evidence="9" type="ORF">BFP71_00300</name>
</gene>
<evidence type="ECO:0000256" key="1">
    <source>
        <dbReference type="ARBA" id="ARBA00004651"/>
    </source>
</evidence>
<feature type="transmembrane region" description="Helical" evidence="6">
    <location>
        <begin position="20"/>
        <end position="41"/>
    </location>
</feature>
<dbReference type="PANTHER" id="PTHR30572">
    <property type="entry name" value="MEMBRANE COMPONENT OF TRANSPORTER-RELATED"/>
    <property type="match status" value="1"/>
</dbReference>
<evidence type="ECO:0000313" key="9">
    <source>
        <dbReference type="EMBL" id="OEK07481.1"/>
    </source>
</evidence>
<dbReference type="EMBL" id="MDGQ01000002">
    <property type="protein sequence ID" value="OEK07481.1"/>
    <property type="molecule type" value="Genomic_DNA"/>
</dbReference>
<comment type="caution">
    <text evidence="9">The sequence shown here is derived from an EMBL/GenBank/DDBJ whole genome shotgun (WGS) entry which is preliminary data.</text>
</comment>
<dbReference type="InterPro" id="IPR050250">
    <property type="entry name" value="Macrolide_Exporter_MacB"/>
</dbReference>